<accession>A0AAW9QMF0</accession>
<keyword evidence="6 13" id="KW-0808">Transferase</keyword>
<dbReference type="AlphaFoldDB" id="A0AAW9QMF0"/>
<dbReference type="Gene3D" id="1.10.150.870">
    <property type="match status" value="1"/>
</dbReference>
<dbReference type="GO" id="GO:0005737">
    <property type="term" value="C:cytoplasm"/>
    <property type="evidence" value="ECO:0007669"/>
    <property type="project" value="UniProtKB-SubCell"/>
</dbReference>
<evidence type="ECO:0000256" key="4">
    <source>
        <dbReference type="ARBA" id="ARBA00017273"/>
    </source>
</evidence>
<comment type="similarity">
    <text evidence="2 13">Belongs to the DNA polymerase type-C family. DnaE2 subfamily.</text>
</comment>
<dbReference type="RefSeq" id="WP_332292378.1">
    <property type="nucleotide sequence ID" value="NZ_JAZIBG010000049.1"/>
</dbReference>
<dbReference type="SMART" id="SM00481">
    <property type="entry name" value="POLIIIAc"/>
    <property type="match status" value="1"/>
</dbReference>
<dbReference type="HAMAP" id="MF_01902">
    <property type="entry name" value="DNApol_error_prone"/>
    <property type="match status" value="1"/>
</dbReference>
<dbReference type="Pfam" id="PF17657">
    <property type="entry name" value="DNA_pol3_finger"/>
    <property type="match status" value="1"/>
</dbReference>
<proteinExistence type="inferred from homology"/>
<dbReference type="CDD" id="cd04485">
    <property type="entry name" value="DnaE_OBF"/>
    <property type="match status" value="1"/>
</dbReference>
<keyword evidence="10 13" id="KW-0239">DNA-directed DNA polymerase</keyword>
<evidence type="ECO:0000256" key="13">
    <source>
        <dbReference type="HAMAP-Rule" id="MF_01902"/>
    </source>
</evidence>
<dbReference type="NCBIfam" id="NF004225">
    <property type="entry name" value="PRK05672.1"/>
    <property type="match status" value="1"/>
</dbReference>
<comment type="caution">
    <text evidence="16">The sequence shown here is derived from an EMBL/GenBank/DDBJ whole genome shotgun (WGS) entry which is preliminary data.</text>
</comment>
<dbReference type="EC" id="2.7.7.7" evidence="3 13"/>
<dbReference type="CDD" id="cd07434">
    <property type="entry name" value="PHP_PolIIIA_DnaE2"/>
    <property type="match status" value="1"/>
</dbReference>
<reference evidence="16 17" key="1">
    <citation type="submission" date="2024-02" db="EMBL/GenBank/DDBJ databases">
        <title>Genome sequence of Aquincola sp. MAHUQ-54.</title>
        <authorList>
            <person name="Huq M.A."/>
        </authorList>
    </citation>
    <scope>NUCLEOTIDE SEQUENCE [LARGE SCALE GENOMIC DNA]</scope>
    <source>
        <strain evidence="16 17">MAHUQ-54</strain>
    </source>
</reference>
<dbReference type="InterPro" id="IPR004365">
    <property type="entry name" value="NA-bd_OB_tRNA"/>
</dbReference>
<dbReference type="InterPro" id="IPR029460">
    <property type="entry name" value="DNAPol_HHH"/>
</dbReference>
<dbReference type="Gene3D" id="3.20.20.140">
    <property type="entry name" value="Metal-dependent hydrolases"/>
    <property type="match status" value="1"/>
</dbReference>
<feature type="compositionally biased region" description="Basic and acidic residues" evidence="14">
    <location>
        <begin position="1"/>
        <end position="11"/>
    </location>
</feature>
<dbReference type="InterPro" id="IPR023073">
    <property type="entry name" value="DnaE2"/>
</dbReference>
<dbReference type="NCBIfam" id="TIGR00594">
    <property type="entry name" value="polc"/>
    <property type="match status" value="1"/>
</dbReference>
<evidence type="ECO:0000256" key="5">
    <source>
        <dbReference type="ARBA" id="ARBA00022490"/>
    </source>
</evidence>
<dbReference type="Pfam" id="PF07733">
    <property type="entry name" value="DNA_pol3_alpha"/>
    <property type="match status" value="1"/>
</dbReference>
<organism evidence="16 17">
    <name type="scientific">Aquincola agrisoli</name>
    <dbReference type="NCBI Taxonomy" id="3119538"/>
    <lineage>
        <taxon>Bacteria</taxon>
        <taxon>Pseudomonadati</taxon>
        <taxon>Pseudomonadota</taxon>
        <taxon>Betaproteobacteria</taxon>
        <taxon>Burkholderiales</taxon>
        <taxon>Sphaerotilaceae</taxon>
        <taxon>Aquincola</taxon>
    </lineage>
</organism>
<evidence type="ECO:0000256" key="7">
    <source>
        <dbReference type="ARBA" id="ARBA00022695"/>
    </source>
</evidence>
<comment type="function">
    <text evidence="13">DNA polymerase involved in damage-induced mutagenesis and translesion synthesis (TLS). It is not the major replicative DNA polymerase.</text>
</comment>
<evidence type="ECO:0000256" key="1">
    <source>
        <dbReference type="ARBA" id="ARBA00004496"/>
    </source>
</evidence>
<dbReference type="GO" id="GO:0008408">
    <property type="term" value="F:3'-5' exonuclease activity"/>
    <property type="evidence" value="ECO:0007669"/>
    <property type="project" value="InterPro"/>
</dbReference>
<dbReference type="SUPFAM" id="SSF89550">
    <property type="entry name" value="PHP domain-like"/>
    <property type="match status" value="1"/>
</dbReference>
<evidence type="ECO:0000256" key="6">
    <source>
        <dbReference type="ARBA" id="ARBA00022679"/>
    </source>
</evidence>
<evidence type="ECO:0000256" key="12">
    <source>
        <dbReference type="ARBA" id="ARBA00049244"/>
    </source>
</evidence>
<dbReference type="InterPro" id="IPR004013">
    <property type="entry name" value="PHP_dom"/>
</dbReference>
<evidence type="ECO:0000256" key="8">
    <source>
        <dbReference type="ARBA" id="ARBA00022705"/>
    </source>
</evidence>
<keyword evidence="7 13" id="KW-0548">Nucleotidyltransferase</keyword>
<dbReference type="PANTHER" id="PTHR32294">
    <property type="entry name" value="DNA POLYMERASE III SUBUNIT ALPHA"/>
    <property type="match status" value="1"/>
</dbReference>
<dbReference type="Pfam" id="PF02811">
    <property type="entry name" value="PHP"/>
    <property type="match status" value="1"/>
</dbReference>
<dbReference type="Pfam" id="PF14579">
    <property type="entry name" value="HHH_6"/>
    <property type="match status" value="1"/>
</dbReference>
<dbReference type="Pfam" id="PF01336">
    <property type="entry name" value="tRNA_anti-codon"/>
    <property type="match status" value="1"/>
</dbReference>
<dbReference type="InterPro" id="IPR011708">
    <property type="entry name" value="DNA_pol3_alpha_NTPase_dom"/>
</dbReference>
<name>A0AAW9QMF0_9BURK</name>
<dbReference type="InterPro" id="IPR003141">
    <property type="entry name" value="Pol/His_phosphatase_N"/>
</dbReference>
<dbReference type="EMBL" id="JAZIBG010000049">
    <property type="protein sequence ID" value="MEF7616784.1"/>
    <property type="molecule type" value="Genomic_DNA"/>
</dbReference>
<evidence type="ECO:0000313" key="16">
    <source>
        <dbReference type="EMBL" id="MEF7616784.1"/>
    </source>
</evidence>
<evidence type="ECO:0000259" key="15">
    <source>
        <dbReference type="SMART" id="SM00481"/>
    </source>
</evidence>
<comment type="catalytic activity">
    <reaction evidence="12 13">
        <text>DNA(n) + a 2'-deoxyribonucleoside 5'-triphosphate = DNA(n+1) + diphosphate</text>
        <dbReference type="Rhea" id="RHEA:22508"/>
        <dbReference type="Rhea" id="RHEA-COMP:17339"/>
        <dbReference type="Rhea" id="RHEA-COMP:17340"/>
        <dbReference type="ChEBI" id="CHEBI:33019"/>
        <dbReference type="ChEBI" id="CHEBI:61560"/>
        <dbReference type="ChEBI" id="CHEBI:173112"/>
        <dbReference type="EC" id="2.7.7.7"/>
    </reaction>
</comment>
<evidence type="ECO:0000256" key="14">
    <source>
        <dbReference type="SAM" id="MobiDB-lite"/>
    </source>
</evidence>
<feature type="compositionally biased region" description="Low complexity" evidence="14">
    <location>
        <begin position="22"/>
        <end position="39"/>
    </location>
</feature>
<evidence type="ECO:0000256" key="2">
    <source>
        <dbReference type="ARBA" id="ARBA00007391"/>
    </source>
</evidence>
<gene>
    <name evidence="13" type="primary">dnaE2</name>
    <name evidence="16" type="ORF">V4F39_22915</name>
</gene>
<feature type="domain" description="Polymerase/histidinol phosphatase N-terminal" evidence="15">
    <location>
        <begin position="45"/>
        <end position="118"/>
    </location>
</feature>
<dbReference type="GO" id="GO:0003676">
    <property type="term" value="F:nucleic acid binding"/>
    <property type="evidence" value="ECO:0007669"/>
    <property type="project" value="InterPro"/>
</dbReference>
<dbReference type="PANTHER" id="PTHR32294:SF4">
    <property type="entry name" value="ERROR-PRONE DNA POLYMERASE"/>
    <property type="match status" value="1"/>
</dbReference>
<dbReference type="GO" id="GO:0003887">
    <property type="term" value="F:DNA-directed DNA polymerase activity"/>
    <property type="evidence" value="ECO:0007669"/>
    <property type="project" value="UniProtKB-UniRule"/>
</dbReference>
<evidence type="ECO:0000256" key="3">
    <source>
        <dbReference type="ARBA" id="ARBA00012417"/>
    </source>
</evidence>
<evidence type="ECO:0000256" key="9">
    <source>
        <dbReference type="ARBA" id="ARBA00022763"/>
    </source>
</evidence>
<evidence type="ECO:0000313" key="17">
    <source>
        <dbReference type="Proteomes" id="UP001336250"/>
    </source>
</evidence>
<dbReference type="InterPro" id="IPR004805">
    <property type="entry name" value="DnaE2/DnaE/PolC"/>
</dbReference>
<comment type="subcellular location">
    <subcellularLocation>
        <location evidence="1 13">Cytoplasm</location>
    </subcellularLocation>
</comment>
<dbReference type="InterPro" id="IPR040982">
    <property type="entry name" value="DNA_pol3_finger"/>
</dbReference>
<feature type="region of interest" description="Disordered" evidence="14">
    <location>
        <begin position="1"/>
        <end position="39"/>
    </location>
</feature>
<dbReference type="InterPro" id="IPR016195">
    <property type="entry name" value="Pol/histidinol_Pase-like"/>
</dbReference>
<dbReference type="Proteomes" id="UP001336250">
    <property type="component" value="Unassembled WGS sequence"/>
</dbReference>
<sequence length="1105" mass="122189">MPEPAHPKDHGPPPPLARPAEEPAAGASAGAGVPGGPRRAVPPYAELHCRSNFSFLTGASHPGELVARAAQLGYAAIAITDECSVAGVVRAHEEWKRQRDEAGSPLKLLIGSRFELEGEGGTPGCRVVMLARNREGYGDLCELITLGRLRAAKGSYHLTVRDFEPPDPPDPTHVRGLRHWPDGTVLLIPRREDAYTTLLAQARWLRANATHAYIAMELLLHADDSLLMERVQAVSEVSGLPIVASGDVLMHVRSRKPLQDTLTAIRLKKPVAECGFALARNAEQHLRSRLRLAQLYRPEWLAQAVAIAGECRFELGELGYEYPQEIVPAGLTATEHLRALTLAGLAERYGAKPGGIPHSVRAQVEKELALIQFKKYEAFFLTVHDVVRFARGEKILCQGRGSAANSAVCYCLGITAVDPTQTTLLFERFISKERDEAPDIDVDFEHERREEVIQYIYRKYGTQRTALAAALATYRTRGAVRDVGKALGIDAAQVDALARSFQWFDTPERMAGAVAEAGLDIEAPVTRLWIELLGTLRGFPRHLSQHVGGFVIAKDKLSRMVPIENAAMVDRRVIQWDKDDLESLGLLKVDVLALGMLTALRRALHFVHQWRGWDWQLHDIPLEDPATYDMICKADTVGVFQIESRAQQSMLPRLRPRQFYDLVVEVAIVRPGPIQGGMVHPYLKRRAELDQGPLRRPAYPQLDEALRRTCGVPIFQEQVMQICMIAAGFTPGQADKLRRSMAAWKRNGQIEQFQKDIVGGMVRNGYPEEFATAIFEQIKGFGEYGFPESHAFSFAILAYFSSWLKCHEPAIFLAAMLNSQPMGFYPPAQLVQDARRHGVEVLAIDVCRSDHDATLEPRSDAPAAGGQPAVRLGLRLVSSLSEAAAKRIVDARRERPFADTADLARRAQLEPRELQALARADALRLLAGHRRQQLWAAVGQDVPRALLADAPVQEAAHEQPELAIAPEGEAVMLDYAATGLTLRSHPLSLLRPRLSRRGWQAASELAGTHHGTTIWACGIVTMRQQPATAKGVIFVTLEDETGSVNVIVRRQVREAQRAALLRSRLLAISGQWQISPEGVSHLLAERLIDVTPWLGRLATTSRDFH</sequence>
<keyword evidence="9 13" id="KW-0227">DNA damage</keyword>
<keyword evidence="11 13" id="KW-0234">DNA repair</keyword>
<keyword evidence="17" id="KW-1185">Reference proteome</keyword>
<protein>
    <recommendedName>
        <fullName evidence="4 13">Error-prone DNA polymerase</fullName>
        <ecNumber evidence="3 13">2.7.7.7</ecNumber>
    </recommendedName>
</protein>
<keyword evidence="8 13" id="KW-0235">DNA replication</keyword>
<dbReference type="GO" id="GO:0006260">
    <property type="term" value="P:DNA replication"/>
    <property type="evidence" value="ECO:0007669"/>
    <property type="project" value="UniProtKB-KW"/>
</dbReference>
<dbReference type="GO" id="GO:0006281">
    <property type="term" value="P:DNA repair"/>
    <property type="evidence" value="ECO:0007669"/>
    <property type="project" value="UniProtKB-UniRule"/>
</dbReference>
<evidence type="ECO:0000256" key="10">
    <source>
        <dbReference type="ARBA" id="ARBA00022932"/>
    </source>
</evidence>
<evidence type="ECO:0000256" key="11">
    <source>
        <dbReference type="ARBA" id="ARBA00023204"/>
    </source>
</evidence>
<keyword evidence="5 13" id="KW-0963">Cytoplasm</keyword>